<dbReference type="PROSITE" id="PS50405">
    <property type="entry name" value="GST_CTER"/>
    <property type="match status" value="1"/>
</dbReference>
<evidence type="ECO:0000259" key="2">
    <source>
        <dbReference type="PROSITE" id="PS50404"/>
    </source>
</evidence>
<dbReference type="STRING" id="45607.A0A2T0FMN3"/>
<keyword evidence="4" id="KW-0808">Transferase</keyword>
<dbReference type="RefSeq" id="XP_024666174.1">
    <property type="nucleotide sequence ID" value="XM_024810406.1"/>
</dbReference>
<dbReference type="SFLD" id="SFLDS00019">
    <property type="entry name" value="Glutathione_Transferase_(cytos"/>
    <property type="match status" value="1"/>
</dbReference>
<comment type="caution">
    <text evidence="4">The sequence shown here is derived from an EMBL/GenBank/DDBJ whole genome shotgun (WGS) entry which is preliminary data.</text>
</comment>
<dbReference type="PROSITE" id="PS50404">
    <property type="entry name" value="GST_NTER"/>
    <property type="match status" value="1"/>
</dbReference>
<dbReference type="InterPro" id="IPR010987">
    <property type="entry name" value="Glutathione-S-Trfase_C-like"/>
</dbReference>
<dbReference type="CDD" id="cd00570">
    <property type="entry name" value="GST_N_family"/>
    <property type="match status" value="1"/>
</dbReference>
<dbReference type="InterPro" id="IPR036282">
    <property type="entry name" value="Glutathione-S-Trfase_C_sf"/>
</dbReference>
<dbReference type="Proteomes" id="UP000238350">
    <property type="component" value="Unassembled WGS sequence"/>
</dbReference>
<dbReference type="EMBL" id="NDIQ01000022">
    <property type="protein sequence ID" value="PRT56229.1"/>
    <property type="molecule type" value="Genomic_DNA"/>
</dbReference>
<dbReference type="GO" id="GO:0016740">
    <property type="term" value="F:transferase activity"/>
    <property type="evidence" value="ECO:0007669"/>
    <property type="project" value="UniProtKB-KW"/>
</dbReference>
<protein>
    <submittedName>
        <fullName evidence="4">Glutathione S-transferase D4</fullName>
    </submittedName>
</protein>
<dbReference type="SUPFAM" id="SSF47616">
    <property type="entry name" value="GST C-terminal domain-like"/>
    <property type="match status" value="1"/>
</dbReference>
<proteinExistence type="inferred from homology"/>
<dbReference type="SFLD" id="SFLDG00358">
    <property type="entry name" value="Main_(cytGST)"/>
    <property type="match status" value="1"/>
</dbReference>
<evidence type="ECO:0000259" key="3">
    <source>
        <dbReference type="PROSITE" id="PS50405"/>
    </source>
</evidence>
<gene>
    <name evidence="4" type="ORF">B9G98_03849</name>
</gene>
<dbReference type="InterPro" id="IPR040079">
    <property type="entry name" value="Glutathione_S-Trfase"/>
</dbReference>
<comment type="similarity">
    <text evidence="1">Belongs to the GST superfamily.</text>
</comment>
<keyword evidence="5" id="KW-1185">Reference proteome</keyword>
<dbReference type="GeneID" id="36517597"/>
<dbReference type="Pfam" id="PF14497">
    <property type="entry name" value="GST_C_3"/>
    <property type="match status" value="1"/>
</dbReference>
<accession>A0A2T0FMN3</accession>
<dbReference type="Pfam" id="PF02798">
    <property type="entry name" value="GST_N"/>
    <property type="match status" value="1"/>
</dbReference>
<dbReference type="SUPFAM" id="SSF52833">
    <property type="entry name" value="Thioredoxin-like"/>
    <property type="match status" value="1"/>
</dbReference>
<sequence length="214" mass="23147">MVYKLYGSPMSPYFLVAAISIKLVGGDYEQIPVLPHNDDPEFVKASPLGKIPALVDGDFSIADSTAIAVYVDAVASASGSSSLFGSDPATKARIAFFEKFAQSDGTTISSKLVGIMFRTPDDTEALTEAKKEALKTIEFLEKHVQDNGHFVGSTYTAADVAIYSHLTAYQLFEVLDADKFPKLSDFYKKASELPAFSEPADASKEMAAKFFAKK</sequence>
<dbReference type="PANTHER" id="PTHR44051:SF8">
    <property type="entry name" value="GLUTATHIONE S-TRANSFERASE GSTA"/>
    <property type="match status" value="1"/>
</dbReference>
<dbReference type="OrthoDB" id="422574at2759"/>
<evidence type="ECO:0000313" key="5">
    <source>
        <dbReference type="Proteomes" id="UP000238350"/>
    </source>
</evidence>
<evidence type="ECO:0000313" key="4">
    <source>
        <dbReference type="EMBL" id="PRT56229.1"/>
    </source>
</evidence>
<dbReference type="Gene3D" id="1.20.1050.10">
    <property type="match status" value="1"/>
</dbReference>
<dbReference type="Gene3D" id="3.40.30.10">
    <property type="entry name" value="Glutaredoxin"/>
    <property type="match status" value="1"/>
</dbReference>
<reference evidence="4 5" key="1">
    <citation type="submission" date="2017-04" db="EMBL/GenBank/DDBJ databases">
        <title>Genome sequencing of [Candida] sorbophila.</title>
        <authorList>
            <person name="Ahn J.O."/>
        </authorList>
    </citation>
    <scope>NUCLEOTIDE SEQUENCE [LARGE SCALE GENOMIC DNA]</scope>
    <source>
        <strain evidence="4 5">DS02</strain>
    </source>
</reference>
<feature type="domain" description="GST N-terminal" evidence="2">
    <location>
        <begin position="1"/>
        <end position="79"/>
    </location>
</feature>
<dbReference type="CDD" id="cd00299">
    <property type="entry name" value="GST_C_family"/>
    <property type="match status" value="1"/>
</dbReference>
<organism evidence="4 5">
    <name type="scientific">Wickerhamiella sorbophila</name>
    <dbReference type="NCBI Taxonomy" id="45607"/>
    <lineage>
        <taxon>Eukaryota</taxon>
        <taxon>Fungi</taxon>
        <taxon>Dikarya</taxon>
        <taxon>Ascomycota</taxon>
        <taxon>Saccharomycotina</taxon>
        <taxon>Dipodascomycetes</taxon>
        <taxon>Dipodascales</taxon>
        <taxon>Trichomonascaceae</taxon>
        <taxon>Wickerhamiella</taxon>
    </lineage>
</organism>
<name>A0A2T0FMN3_9ASCO</name>
<dbReference type="InterPro" id="IPR004045">
    <property type="entry name" value="Glutathione_S-Trfase_N"/>
</dbReference>
<feature type="domain" description="GST C-terminal" evidence="3">
    <location>
        <begin position="87"/>
        <end position="210"/>
    </location>
</feature>
<dbReference type="AlphaFoldDB" id="A0A2T0FMN3"/>
<evidence type="ECO:0000256" key="1">
    <source>
        <dbReference type="ARBA" id="ARBA00007409"/>
    </source>
</evidence>
<dbReference type="InterPro" id="IPR036249">
    <property type="entry name" value="Thioredoxin-like_sf"/>
</dbReference>
<dbReference type="PANTHER" id="PTHR44051">
    <property type="entry name" value="GLUTATHIONE S-TRANSFERASE-RELATED"/>
    <property type="match status" value="1"/>
</dbReference>
<dbReference type="InterPro" id="IPR004046">
    <property type="entry name" value="GST_C"/>
</dbReference>